<evidence type="ECO:0000256" key="6">
    <source>
        <dbReference type="ARBA" id="ARBA00023237"/>
    </source>
</evidence>
<evidence type="ECO:0000313" key="10">
    <source>
        <dbReference type="Proteomes" id="UP000281028"/>
    </source>
</evidence>
<keyword evidence="5 7" id="KW-0472">Membrane</keyword>
<name>A0A433WGU6_9BACT</name>
<protein>
    <submittedName>
        <fullName evidence="9">SusC/RagA family TonB-linked outer membrane protein</fullName>
    </submittedName>
</protein>
<evidence type="ECO:0000313" key="9">
    <source>
        <dbReference type="EMBL" id="NSL85839.1"/>
    </source>
</evidence>
<dbReference type="SUPFAM" id="SSF49464">
    <property type="entry name" value="Carboxypeptidase regulatory domain-like"/>
    <property type="match status" value="1"/>
</dbReference>
<keyword evidence="3 7" id="KW-1134">Transmembrane beta strand</keyword>
<gene>
    <name evidence="9" type="ORF">ECE50_003285</name>
</gene>
<keyword evidence="2 7" id="KW-0813">Transport</keyword>
<dbReference type="AlphaFoldDB" id="A0A433WGU6"/>
<dbReference type="GO" id="GO:0009279">
    <property type="term" value="C:cell outer membrane"/>
    <property type="evidence" value="ECO:0007669"/>
    <property type="project" value="UniProtKB-SubCell"/>
</dbReference>
<dbReference type="InterPro" id="IPR039426">
    <property type="entry name" value="TonB-dep_rcpt-like"/>
</dbReference>
<evidence type="ECO:0000256" key="4">
    <source>
        <dbReference type="ARBA" id="ARBA00022692"/>
    </source>
</evidence>
<dbReference type="NCBIfam" id="TIGR04056">
    <property type="entry name" value="OMP_RagA_SusC"/>
    <property type="match status" value="1"/>
</dbReference>
<dbReference type="Gene3D" id="2.170.130.10">
    <property type="entry name" value="TonB-dependent receptor, plug domain"/>
    <property type="match status" value="1"/>
</dbReference>
<sequence length="1137" mass="126322">MPGLYNKIDLSLQNASLKDALDETLKGQPLSYKVVEKNIIIQKAAAIPAPADTSITVTGTVTDERGQPMPGVTIRAIRSKKNAVTNANGAYTIGADPDDKLIFTFIGYAATEKEVKNNHTLNIRMTPGTKGLNEVVVTGFQQIEKNKFSGAAVKLKADDIKMDGATDISRMLEGRAAGVSVQNVSGTFGSAPKLRIRGATSLTGANKPLWVVDGVVLEDVIDVSNDQLSSGDPATLLASSVAGLNMNDVEDIYILKDAAATSLYGARAMNGVVVITTKKGRAGKMQTNYTGNFSSQLRPSYSNFNIMNSAEQMSVLSELYRKGMLNINDVANAPDRGVFGKMYNMLQQVDAATGKFALENTPEARAAFLQRYAQANTDWFRYLFRNSFIQEHTISLSGGSDKFQSYFSAGFYNDNGWTIADQVKRFTFNSQNNYQFSKRFSAGLIATGSVRQQQAPGTVNRTQDSYFGKMSRDFDINPYNYAMNTNRTITPYDEYGNLEYFTQNYAPFNIINELQQNKLKLGVIDVKLQANATWRITDHLRYDFIGALRYAQTTQEDMVNEQSNKAQAYRADYNATIANANRFLYRDPDFPNALPRVVLPSGGFYNRTENALTNYNFRNSLNYSRSFGKHDLNVLLGQEIKYANRQNAFNYGYGYQYEYGGVPLTDYRIIKQNIEANLPYYGMSNNYDRFAAFFSKADYTYDKRLNFGVALRYDGSNQLGQSRTARWLPTWSFSGAWNIDQEAFLKGARHLSYLKLRGSYGLNASMGAATNSSIVLKNASTIRAVASDIEPGIYIQDLENADLTWEKQYVGNIGVDAGLFDNRLTVTADVYNKNGFDLIADIKTSGIGGQTYKTVNYADMKSHGVELTIGGEPVRQPDWGWKVNFTAGYNKNKITNARNTPIIFDQVKAEGGNKQGYPVSSLFSLDFRGLDPLNGIPLFVNEKGDVSRDVNMQDIETRYLKYEGPVDPTFTGGLSNTFRYKGLSLNVLLTYQAGNKIRLSPVFKPTYSDLNALPREFADRWTLPGDEQRTDIPSLLDALTNYRMGGAYPYNNYNYSSARIADGGFIRLKYIALTYQLPPYLLKAAGLTNVSLTASGSNLWLLYADKKLKGQDPEFFNAGGVAQPLQRQVVISLKVGL</sequence>
<evidence type="ECO:0000256" key="3">
    <source>
        <dbReference type="ARBA" id="ARBA00022452"/>
    </source>
</evidence>
<dbReference type="SUPFAM" id="SSF56935">
    <property type="entry name" value="Porins"/>
    <property type="match status" value="1"/>
</dbReference>
<dbReference type="InterPro" id="IPR037066">
    <property type="entry name" value="Plug_dom_sf"/>
</dbReference>
<dbReference type="Pfam" id="PF07715">
    <property type="entry name" value="Plug"/>
    <property type="match status" value="1"/>
</dbReference>
<evidence type="ECO:0000256" key="1">
    <source>
        <dbReference type="ARBA" id="ARBA00004571"/>
    </source>
</evidence>
<keyword evidence="4 7" id="KW-0812">Transmembrane</keyword>
<proteinExistence type="inferred from homology"/>
<dbReference type="EMBL" id="RIAR02000001">
    <property type="protein sequence ID" value="NSL85839.1"/>
    <property type="molecule type" value="Genomic_DNA"/>
</dbReference>
<dbReference type="Proteomes" id="UP000281028">
    <property type="component" value="Unassembled WGS sequence"/>
</dbReference>
<dbReference type="InterPro" id="IPR008969">
    <property type="entry name" value="CarboxyPept-like_regulatory"/>
</dbReference>
<dbReference type="InterPro" id="IPR023996">
    <property type="entry name" value="TonB-dep_OMP_SusC/RagA"/>
</dbReference>
<comment type="similarity">
    <text evidence="7">Belongs to the TonB-dependent receptor family.</text>
</comment>
<dbReference type="NCBIfam" id="TIGR04057">
    <property type="entry name" value="SusC_RagA_signa"/>
    <property type="match status" value="1"/>
</dbReference>
<evidence type="ECO:0000256" key="2">
    <source>
        <dbReference type="ARBA" id="ARBA00022448"/>
    </source>
</evidence>
<dbReference type="InterPro" id="IPR036942">
    <property type="entry name" value="Beta-barrel_TonB_sf"/>
</dbReference>
<comment type="caution">
    <text evidence="9">The sequence shown here is derived from an EMBL/GenBank/DDBJ whole genome shotgun (WGS) entry which is preliminary data.</text>
</comment>
<evidence type="ECO:0000259" key="8">
    <source>
        <dbReference type="Pfam" id="PF07715"/>
    </source>
</evidence>
<organism evidence="9 10">
    <name type="scientific">Chitinophaga solisilvae</name>
    <dbReference type="NCBI Taxonomy" id="1233460"/>
    <lineage>
        <taxon>Bacteria</taxon>
        <taxon>Pseudomonadati</taxon>
        <taxon>Bacteroidota</taxon>
        <taxon>Chitinophagia</taxon>
        <taxon>Chitinophagales</taxon>
        <taxon>Chitinophagaceae</taxon>
        <taxon>Chitinophaga</taxon>
    </lineage>
</organism>
<keyword evidence="6 7" id="KW-0998">Cell outer membrane</keyword>
<dbReference type="Gene3D" id="2.60.40.1120">
    <property type="entry name" value="Carboxypeptidase-like, regulatory domain"/>
    <property type="match status" value="1"/>
</dbReference>
<dbReference type="OrthoDB" id="9768177at2"/>
<dbReference type="Pfam" id="PF13715">
    <property type="entry name" value="CarbopepD_reg_2"/>
    <property type="match status" value="1"/>
</dbReference>
<evidence type="ECO:0000256" key="7">
    <source>
        <dbReference type="PROSITE-ProRule" id="PRU01360"/>
    </source>
</evidence>
<reference evidence="9" key="1">
    <citation type="submission" date="2020-05" db="EMBL/GenBank/DDBJ databases">
        <title>Chitinophaga laudate sp. nov., isolated from a tropical peat swamp.</title>
        <authorList>
            <person name="Goh C.B.S."/>
            <person name="Lee M.S."/>
            <person name="Parimannan S."/>
            <person name="Pasbakhsh P."/>
            <person name="Yule C.M."/>
            <person name="Rajandas H."/>
            <person name="Loke S."/>
            <person name="Croft L."/>
            <person name="Tan J.B.L."/>
        </authorList>
    </citation>
    <scope>NUCLEOTIDE SEQUENCE</scope>
    <source>
        <strain evidence="9">Mgbs1</strain>
    </source>
</reference>
<accession>A0A433WGU6</accession>
<dbReference type="InterPro" id="IPR012910">
    <property type="entry name" value="Plug_dom"/>
</dbReference>
<keyword evidence="10" id="KW-1185">Reference proteome</keyword>
<evidence type="ECO:0000256" key="5">
    <source>
        <dbReference type="ARBA" id="ARBA00023136"/>
    </source>
</evidence>
<dbReference type="InterPro" id="IPR023997">
    <property type="entry name" value="TonB-dep_OMP_SusC/RagA_CS"/>
</dbReference>
<dbReference type="Gene3D" id="2.40.170.20">
    <property type="entry name" value="TonB-dependent receptor, beta-barrel domain"/>
    <property type="match status" value="1"/>
</dbReference>
<dbReference type="PROSITE" id="PS52016">
    <property type="entry name" value="TONB_DEPENDENT_REC_3"/>
    <property type="match status" value="1"/>
</dbReference>
<comment type="subcellular location">
    <subcellularLocation>
        <location evidence="1 7">Cell outer membrane</location>
        <topology evidence="1 7">Multi-pass membrane protein</topology>
    </subcellularLocation>
</comment>
<feature type="domain" description="TonB-dependent receptor plug" evidence="8">
    <location>
        <begin position="150"/>
        <end position="272"/>
    </location>
</feature>